<sequence>MFDITAEIARIYAGMVNRPPKKVMKDLPSVRSESNIPYLEDRQKGHFIDVFWSVESMKPMPTIVFFNGGSFFHGNRSSSDSICQALAQRGFAVINADFRDISGDIGIVDELKDVLAMLNWMNFNRGRFGFDLDRCYAMGTSYGALMATWFSLLCNSRRINNAMGIKAPWTTIKGIGLISGMTDTNRNAARMMIVRDAIEKIGRTNKELADSLVLESNHELRFLPRVYQITSDSDRAKPDVMKLHRLLDTNKVENDVMVFEEKESLTRGFVSKNPALPESVRSISAMLRFLDRHVSDAVDDREETS</sequence>
<evidence type="ECO:0000259" key="2">
    <source>
        <dbReference type="Pfam" id="PF20434"/>
    </source>
</evidence>
<keyword evidence="1" id="KW-0378">Hydrolase</keyword>
<evidence type="ECO:0000256" key="1">
    <source>
        <dbReference type="ARBA" id="ARBA00022801"/>
    </source>
</evidence>
<dbReference type="RefSeq" id="WP_015504959.1">
    <property type="nucleotide sequence ID" value="NZ_CP017686.1"/>
</dbReference>
<evidence type="ECO:0000313" key="4">
    <source>
        <dbReference type="Proteomes" id="UP000273278"/>
    </source>
</evidence>
<dbReference type="InterPro" id="IPR029058">
    <property type="entry name" value="AB_hydrolase_fold"/>
</dbReference>
<accession>A0A3G3IHH3</accession>
<dbReference type="EMBL" id="CP017686">
    <property type="protein sequence ID" value="AYQ55211.1"/>
    <property type="molecule type" value="Genomic_DNA"/>
</dbReference>
<organism evidence="3 4">
    <name type="scientific">Methanomethylophilus alvi</name>
    <dbReference type="NCBI Taxonomy" id="1291540"/>
    <lineage>
        <taxon>Archaea</taxon>
        <taxon>Methanobacteriati</taxon>
        <taxon>Thermoplasmatota</taxon>
        <taxon>Thermoplasmata</taxon>
        <taxon>Methanomassiliicoccales</taxon>
        <taxon>Methanomethylophilaceae</taxon>
        <taxon>Methanomethylophilus</taxon>
    </lineage>
</organism>
<dbReference type="InterPro" id="IPR049492">
    <property type="entry name" value="BD-FAE-like_dom"/>
</dbReference>
<dbReference type="AlphaFoldDB" id="A0A3G3IHH3"/>
<feature type="domain" description="BD-FAE-like" evidence="2">
    <location>
        <begin position="49"/>
        <end position="183"/>
    </location>
</feature>
<dbReference type="Pfam" id="PF20434">
    <property type="entry name" value="BD-FAE"/>
    <property type="match status" value="1"/>
</dbReference>
<dbReference type="PANTHER" id="PTHR48081">
    <property type="entry name" value="AB HYDROLASE SUPERFAMILY PROTEIN C4A8.06C"/>
    <property type="match status" value="1"/>
</dbReference>
<dbReference type="OMA" id="MMAFFRE"/>
<evidence type="ECO:0000313" key="3">
    <source>
        <dbReference type="EMBL" id="AYQ55211.1"/>
    </source>
</evidence>
<reference evidence="3 4" key="1">
    <citation type="submission" date="2016-10" db="EMBL/GenBank/DDBJ databases">
        <title>Complete genome of the TMA-utilizing, human hosted archaeon Methanomethylophilus alvus Gen. nov, sp. nov., strain Mx-05, derived from a pure culture.</title>
        <authorList>
            <person name="Brugere J.-F."/>
            <person name="Ben Hania W."/>
            <person name="Chaudhary P.P."/>
            <person name="Gaci N."/>
            <person name="Borrel G."/>
            <person name="Cao Van Tuat L."/>
            <person name="Fardeau M.-L."/>
            <person name="Harris H.M.B."/>
            <person name="O'Toole P.W."/>
            <person name="Ollivier B."/>
        </authorList>
    </citation>
    <scope>NUCLEOTIDE SEQUENCE [LARGE SCALE GENOMIC DNA]</scope>
    <source>
        <strain evidence="3 4">Mx-05</strain>
    </source>
</reference>
<dbReference type="GeneID" id="41321854"/>
<dbReference type="GO" id="GO:0016787">
    <property type="term" value="F:hydrolase activity"/>
    <property type="evidence" value="ECO:0007669"/>
    <property type="project" value="UniProtKB-KW"/>
</dbReference>
<dbReference type="Proteomes" id="UP000273278">
    <property type="component" value="Chromosome"/>
</dbReference>
<dbReference type="SUPFAM" id="SSF53474">
    <property type="entry name" value="alpha/beta-Hydrolases"/>
    <property type="match status" value="1"/>
</dbReference>
<name>A0A3G3IHH3_9ARCH</name>
<dbReference type="Gene3D" id="3.40.50.1820">
    <property type="entry name" value="alpha/beta hydrolase"/>
    <property type="match status" value="1"/>
</dbReference>
<proteinExistence type="predicted"/>
<gene>
    <name evidence="3" type="ORF">BKD89_05265</name>
</gene>
<protein>
    <recommendedName>
        <fullName evidence="2">BD-FAE-like domain-containing protein</fullName>
    </recommendedName>
</protein>
<dbReference type="InterPro" id="IPR050300">
    <property type="entry name" value="GDXG_lipolytic_enzyme"/>
</dbReference>